<sequence length="292" mass="33408">MAQAIPKGGPERETFQKFFECYLVKQDQLLQELISASKSHHPNPNNNRATTTESNTESSMTESTQLRSLIDRVIEHYENYYRAKSRWAKEDVLAMLSPSWRSTLEDAFLWIGGWRPSMAFHLLYSKSGLQFEAIFDELIRGLSTGDLADLSPSQLNRVDELQRTTIRNEKDVTEKMAKVQETVADTSMVELSHAVSDMRRGGDSEVEEERVESALGPKEEGLEEVLHSADDLRLRTLKSVVEILTPTQAVHYLIAAAELHLRFHEWGKKKDAKIHDYHRHDPSPSEQDPPRH</sequence>
<keyword evidence="4" id="KW-1185">Reference proteome</keyword>
<proteinExistence type="predicted"/>
<dbReference type="AlphaFoldDB" id="A0A2R6RJN0"/>
<dbReference type="Gramene" id="PSS30227">
    <property type="protein sequence ID" value="PSS30227"/>
    <property type="gene ID" value="CEY00_Acc05466"/>
</dbReference>
<dbReference type="GO" id="GO:0006351">
    <property type="term" value="P:DNA-templated transcription"/>
    <property type="evidence" value="ECO:0007669"/>
    <property type="project" value="InterPro"/>
</dbReference>
<evidence type="ECO:0000313" key="3">
    <source>
        <dbReference type="EMBL" id="PSS30227.1"/>
    </source>
</evidence>
<dbReference type="PROSITE" id="PS51806">
    <property type="entry name" value="DOG1"/>
    <property type="match status" value="1"/>
</dbReference>
<dbReference type="InterPro" id="IPR051886">
    <property type="entry name" value="Seed_Dev/Stress_Resp_Reg"/>
</dbReference>
<dbReference type="PANTHER" id="PTHR46354:SF4">
    <property type="entry name" value="PROTEIN DOG1-LIKE 3"/>
    <property type="match status" value="1"/>
</dbReference>
<reference evidence="4" key="2">
    <citation type="journal article" date="2018" name="BMC Genomics">
        <title>A manually annotated Actinidia chinensis var. chinensis (kiwifruit) genome highlights the challenges associated with draft genomes and gene prediction in plants.</title>
        <authorList>
            <person name="Pilkington S.M."/>
            <person name="Crowhurst R."/>
            <person name="Hilario E."/>
            <person name="Nardozza S."/>
            <person name="Fraser L."/>
            <person name="Peng Y."/>
            <person name="Gunaseelan K."/>
            <person name="Simpson R."/>
            <person name="Tahir J."/>
            <person name="Deroles S.C."/>
            <person name="Templeton K."/>
            <person name="Luo Z."/>
            <person name="Davy M."/>
            <person name="Cheng C."/>
            <person name="McNeilage M."/>
            <person name="Scaglione D."/>
            <person name="Liu Y."/>
            <person name="Zhang Q."/>
            <person name="Datson P."/>
            <person name="De Silva N."/>
            <person name="Gardiner S.E."/>
            <person name="Bassett H."/>
            <person name="Chagne D."/>
            <person name="McCallum J."/>
            <person name="Dzierzon H."/>
            <person name="Deng C."/>
            <person name="Wang Y.Y."/>
            <person name="Barron L."/>
            <person name="Manako K."/>
            <person name="Bowen J."/>
            <person name="Foster T.M."/>
            <person name="Erridge Z.A."/>
            <person name="Tiffin H."/>
            <person name="Waite C.N."/>
            <person name="Davies K.M."/>
            <person name="Grierson E.P."/>
            <person name="Laing W.A."/>
            <person name="Kirk R."/>
            <person name="Chen X."/>
            <person name="Wood M."/>
            <person name="Montefiori M."/>
            <person name="Brummell D.A."/>
            <person name="Schwinn K.E."/>
            <person name="Catanach A."/>
            <person name="Fullerton C."/>
            <person name="Li D."/>
            <person name="Meiyalaghan S."/>
            <person name="Nieuwenhuizen N."/>
            <person name="Read N."/>
            <person name="Prakash R."/>
            <person name="Hunter D."/>
            <person name="Zhang H."/>
            <person name="McKenzie M."/>
            <person name="Knabel M."/>
            <person name="Harris A."/>
            <person name="Allan A.C."/>
            <person name="Gleave A."/>
            <person name="Chen A."/>
            <person name="Janssen B.J."/>
            <person name="Plunkett B."/>
            <person name="Ampomah-Dwamena C."/>
            <person name="Voogd C."/>
            <person name="Leif D."/>
            <person name="Lafferty D."/>
            <person name="Souleyre E.J.F."/>
            <person name="Varkonyi-Gasic E."/>
            <person name="Gambi F."/>
            <person name="Hanley J."/>
            <person name="Yao J.L."/>
            <person name="Cheung J."/>
            <person name="David K.M."/>
            <person name="Warren B."/>
            <person name="Marsh K."/>
            <person name="Snowden K.C."/>
            <person name="Lin-Wang K."/>
            <person name="Brian L."/>
            <person name="Martinez-Sanchez M."/>
            <person name="Wang M."/>
            <person name="Ileperuma N."/>
            <person name="Macnee N."/>
            <person name="Campin R."/>
            <person name="McAtee P."/>
            <person name="Drummond R.S.M."/>
            <person name="Espley R.V."/>
            <person name="Ireland H.S."/>
            <person name="Wu R."/>
            <person name="Atkinson R.G."/>
            <person name="Karunairetnam S."/>
            <person name="Bulley S."/>
            <person name="Chunkath S."/>
            <person name="Hanley Z."/>
            <person name="Storey R."/>
            <person name="Thrimawithana A.H."/>
            <person name="Thomson S."/>
            <person name="David C."/>
            <person name="Testolin R."/>
            <person name="Huang H."/>
            <person name="Hellens R.P."/>
            <person name="Schaffer R.J."/>
        </authorList>
    </citation>
    <scope>NUCLEOTIDE SEQUENCE [LARGE SCALE GENOMIC DNA]</scope>
    <source>
        <strain evidence="4">cv. Red5</strain>
    </source>
</reference>
<dbReference type="STRING" id="1590841.A0A2R6RJN0"/>
<protein>
    <submittedName>
        <fullName evidence="3">Protein DOG1-like</fullName>
    </submittedName>
</protein>
<dbReference type="EMBL" id="NKQK01000005">
    <property type="protein sequence ID" value="PSS30227.1"/>
    <property type="molecule type" value="Genomic_DNA"/>
</dbReference>
<evidence type="ECO:0000313" key="4">
    <source>
        <dbReference type="Proteomes" id="UP000241394"/>
    </source>
</evidence>
<evidence type="ECO:0000256" key="1">
    <source>
        <dbReference type="SAM" id="MobiDB-lite"/>
    </source>
</evidence>
<gene>
    <name evidence="3" type="ORF">CEY00_Acc05466</name>
</gene>
<dbReference type="GO" id="GO:0043565">
    <property type="term" value="F:sequence-specific DNA binding"/>
    <property type="evidence" value="ECO:0007669"/>
    <property type="project" value="InterPro"/>
</dbReference>
<dbReference type="OrthoDB" id="542841at2759"/>
<feature type="region of interest" description="Disordered" evidence="1">
    <location>
        <begin position="36"/>
        <end position="62"/>
    </location>
</feature>
<reference evidence="3 4" key="1">
    <citation type="submission" date="2017-07" db="EMBL/GenBank/DDBJ databases">
        <title>An improved, manually edited Actinidia chinensis var. chinensis (kiwifruit) genome highlights the challenges associated with draft genomes and gene prediction in plants.</title>
        <authorList>
            <person name="Pilkington S."/>
            <person name="Crowhurst R."/>
            <person name="Hilario E."/>
            <person name="Nardozza S."/>
            <person name="Fraser L."/>
            <person name="Peng Y."/>
            <person name="Gunaseelan K."/>
            <person name="Simpson R."/>
            <person name="Tahir J."/>
            <person name="Deroles S."/>
            <person name="Templeton K."/>
            <person name="Luo Z."/>
            <person name="Davy M."/>
            <person name="Cheng C."/>
            <person name="Mcneilage M."/>
            <person name="Scaglione D."/>
            <person name="Liu Y."/>
            <person name="Zhang Q."/>
            <person name="Datson P."/>
            <person name="De Silva N."/>
            <person name="Gardiner S."/>
            <person name="Bassett H."/>
            <person name="Chagne D."/>
            <person name="Mccallum J."/>
            <person name="Dzierzon H."/>
            <person name="Deng C."/>
            <person name="Wang Y.-Y."/>
            <person name="Barron N."/>
            <person name="Manako K."/>
            <person name="Bowen J."/>
            <person name="Foster T."/>
            <person name="Erridge Z."/>
            <person name="Tiffin H."/>
            <person name="Waite C."/>
            <person name="Davies K."/>
            <person name="Grierson E."/>
            <person name="Laing W."/>
            <person name="Kirk R."/>
            <person name="Chen X."/>
            <person name="Wood M."/>
            <person name="Montefiori M."/>
            <person name="Brummell D."/>
            <person name="Schwinn K."/>
            <person name="Catanach A."/>
            <person name="Fullerton C."/>
            <person name="Li D."/>
            <person name="Meiyalaghan S."/>
            <person name="Nieuwenhuizen N."/>
            <person name="Read N."/>
            <person name="Prakash R."/>
            <person name="Hunter D."/>
            <person name="Zhang H."/>
            <person name="Mckenzie M."/>
            <person name="Knabel M."/>
            <person name="Harris A."/>
            <person name="Allan A."/>
            <person name="Chen A."/>
            <person name="Janssen B."/>
            <person name="Plunkett B."/>
            <person name="Dwamena C."/>
            <person name="Voogd C."/>
            <person name="Leif D."/>
            <person name="Lafferty D."/>
            <person name="Souleyre E."/>
            <person name="Varkonyi-Gasic E."/>
            <person name="Gambi F."/>
            <person name="Hanley J."/>
            <person name="Yao J.-L."/>
            <person name="Cheung J."/>
            <person name="David K."/>
            <person name="Warren B."/>
            <person name="Marsh K."/>
            <person name="Snowden K."/>
            <person name="Lin-Wang K."/>
            <person name="Brian L."/>
            <person name="Martinez-Sanchez M."/>
            <person name="Wang M."/>
            <person name="Ileperuma N."/>
            <person name="Macnee N."/>
            <person name="Campin R."/>
            <person name="Mcatee P."/>
            <person name="Drummond R."/>
            <person name="Espley R."/>
            <person name="Ireland H."/>
            <person name="Wu R."/>
            <person name="Atkinson R."/>
            <person name="Karunairetnam S."/>
            <person name="Bulley S."/>
            <person name="Chunkath S."/>
            <person name="Hanley Z."/>
            <person name="Storey R."/>
            <person name="Thrimawithana A."/>
            <person name="Thomson S."/>
            <person name="David C."/>
            <person name="Testolin R."/>
        </authorList>
    </citation>
    <scope>NUCLEOTIDE SEQUENCE [LARGE SCALE GENOMIC DNA]</scope>
    <source>
        <strain evidence="4">cv. Red5</strain>
        <tissue evidence="3">Young leaf</tissue>
    </source>
</reference>
<organism evidence="3 4">
    <name type="scientific">Actinidia chinensis var. chinensis</name>
    <name type="common">Chinese soft-hair kiwi</name>
    <dbReference type="NCBI Taxonomy" id="1590841"/>
    <lineage>
        <taxon>Eukaryota</taxon>
        <taxon>Viridiplantae</taxon>
        <taxon>Streptophyta</taxon>
        <taxon>Embryophyta</taxon>
        <taxon>Tracheophyta</taxon>
        <taxon>Spermatophyta</taxon>
        <taxon>Magnoliopsida</taxon>
        <taxon>eudicotyledons</taxon>
        <taxon>Gunneridae</taxon>
        <taxon>Pentapetalae</taxon>
        <taxon>asterids</taxon>
        <taxon>Ericales</taxon>
        <taxon>Actinidiaceae</taxon>
        <taxon>Actinidia</taxon>
    </lineage>
</organism>
<comment type="caution">
    <text evidence="3">The sequence shown here is derived from an EMBL/GenBank/DDBJ whole genome shotgun (WGS) entry which is preliminary data.</text>
</comment>
<accession>A0A2R6RJN0</accession>
<dbReference type="InterPro" id="IPR025422">
    <property type="entry name" value="TGA_domain"/>
</dbReference>
<evidence type="ECO:0000259" key="2">
    <source>
        <dbReference type="PROSITE" id="PS51806"/>
    </source>
</evidence>
<dbReference type="PANTHER" id="PTHR46354">
    <property type="entry name" value="DOG1 DOMAIN-CONTAINING PROTEIN"/>
    <property type="match status" value="1"/>
</dbReference>
<name>A0A2R6RJN0_ACTCC</name>
<dbReference type="Pfam" id="PF14144">
    <property type="entry name" value="DOG1"/>
    <property type="match status" value="1"/>
</dbReference>
<feature type="domain" description="DOG1" evidence="2">
    <location>
        <begin position="12"/>
        <end position="273"/>
    </location>
</feature>
<dbReference type="OMA" id="MFTPSWT"/>
<dbReference type="Proteomes" id="UP000241394">
    <property type="component" value="Chromosome LG5"/>
</dbReference>
<feature type="compositionally biased region" description="Low complexity" evidence="1">
    <location>
        <begin position="45"/>
        <end position="62"/>
    </location>
</feature>
<dbReference type="InParanoid" id="A0A2R6RJN0"/>